<dbReference type="Pfam" id="PF24883">
    <property type="entry name" value="NPHP3_N"/>
    <property type="match status" value="1"/>
</dbReference>
<evidence type="ECO:0000313" key="4">
    <source>
        <dbReference type="EMBL" id="KAL2863747.1"/>
    </source>
</evidence>
<dbReference type="PROSITE" id="PS50297">
    <property type="entry name" value="ANK_REP_REGION"/>
    <property type="match status" value="1"/>
</dbReference>
<dbReference type="Proteomes" id="UP001610432">
    <property type="component" value="Unassembled WGS sequence"/>
</dbReference>
<feature type="repeat" description="ANK" evidence="2">
    <location>
        <begin position="560"/>
        <end position="592"/>
    </location>
</feature>
<sequence>MAVGDDFVIVEREDFDQVSASDVAKIRSFLSPTDFDGEGSELQKHLAAHVPGTGKWLFDNDRYKRWDSSHDTGLLWIKGTAGTGKSVIAAQLIRTLQESEASTPVLFFFFRHIIQSNCYPTSAARDLLYQALGHSRRLQGQLRKIVDSYANIDQVPFRELWQPLLDAVRAMPKLYVVTDALDEIQGGPDEFLAGLMELGRIKPDSVKMIVTSRPLPQLEAVLFGASVVSIRLNGAVLAEDISEYVDQRLNSQPQRQFSKDERLLIHRALCGDGQGLFLHARLTLDELLQSSETDSLESQLSRLSSDLGRVYRNLLNEYARRAGISSRFQTIILQWATHSVRPLRLTELAAMVTSLDNGGGLAANQETKATIRTCCGPLLELLENGTLQVIHHSFTEFLCDAGPIDHTAAPELYEYNELKVPSLSSSVDVHRSLASICLDYLMSGCLDYDPPDALDRLARKAKEEDVVLRHQFLLYAANHWLDHASKCDDFDAGFFSKMDSFFLPENPAFRNWFRIYLESSRISQLRYSGSPLHIASFAGLSTYVRYLLAKGKAPDCLDHDFQTPLMWAAMGGHPGVAAVLLEYNAQTTLYDRDGKSPIDIAVENRHPGVLRRLLAASKMETMNLVERRRYPWVVPRATGTFLRDSPLFLACKVGSVEVMRVLMEFIEPRSEAAIGLCWAARHRQRELLRFMLQYPEVATNINQKDDNGNTALFIAAHFQDYASIRILCKNGANASQTSDDIDAPKERPAYEPESKVASHAVRRSHMLTPLHALAGFWNRRYENSVSGFAGTKAARLAVELLIEAGCDINARDSQGKTPLFGWHTDYSDSLLPTLLHCGADARARDNEGGTPLHIMWYRSSQIPSLTMLLQAGADINAARLSDGCTPINAAKHRIREESLNLVAYGADPNSQDRAGNTALHYLCRRGSLTYLRSGWLEVADPKIKNKDGETCLHWLGDCSDARETLKSFIERGVDLEARDALGRTVLLAACARIEADLGSALLEFGADVAAVDYQGKSGER</sequence>
<reference evidence="4 5" key="1">
    <citation type="submission" date="2024-07" db="EMBL/GenBank/DDBJ databases">
        <title>Section-level genome sequencing and comparative genomics of Aspergillus sections Usti and Cavernicolus.</title>
        <authorList>
            <consortium name="Lawrence Berkeley National Laboratory"/>
            <person name="Nybo J.L."/>
            <person name="Vesth T.C."/>
            <person name="Theobald S."/>
            <person name="Frisvad J.C."/>
            <person name="Larsen T.O."/>
            <person name="Kjaerboelling I."/>
            <person name="Rothschild-Mancinelli K."/>
            <person name="Lyhne E.K."/>
            <person name="Kogle M.E."/>
            <person name="Barry K."/>
            <person name="Clum A."/>
            <person name="Na H."/>
            <person name="Ledsgaard L."/>
            <person name="Lin J."/>
            <person name="Lipzen A."/>
            <person name="Kuo A."/>
            <person name="Riley R."/>
            <person name="Mondo S."/>
            <person name="Labutti K."/>
            <person name="Haridas S."/>
            <person name="Pangalinan J."/>
            <person name="Salamov A.A."/>
            <person name="Simmons B.A."/>
            <person name="Magnuson J.K."/>
            <person name="Chen J."/>
            <person name="Drula E."/>
            <person name="Henrissat B."/>
            <person name="Wiebenga A."/>
            <person name="Lubbers R.J."/>
            <person name="Gomes A.C."/>
            <person name="Macurrencykelacurrency M.R."/>
            <person name="Stajich J."/>
            <person name="Grigoriev I.V."/>
            <person name="Mortensen U.H."/>
            <person name="De Vries R.P."/>
            <person name="Baker S.E."/>
            <person name="Andersen M.R."/>
        </authorList>
    </citation>
    <scope>NUCLEOTIDE SEQUENCE [LARGE SCALE GENOMIC DNA]</scope>
    <source>
        <strain evidence="4 5">CBS 449.75</strain>
    </source>
</reference>
<evidence type="ECO:0000256" key="1">
    <source>
        <dbReference type="ARBA" id="ARBA00022737"/>
    </source>
</evidence>
<feature type="repeat" description="ANK" evidence="2">
    <location>
        <begin position="527"/>
        <end position="559"/>
    </location>
</feature>
<dbReference type="GeneID" id="98141118"/>
<dbReference type="InterPro" id="IPR007111">
    <property type="entry name" value="NACHT_NTPase"/>
</dbReference>
<feature type="repeat" description="ANK" evidence="2">
    <location>
        <begin position="707"/>
        <end position="739"/>
    </location>
</feature>
<keyword evidence="5" id="KW-1185">Reference proteome</keyword>
<dbReference type="PROSITE" id="PS50837">
    <property type="entry name" value="NACHT"/>
    <property type="match status" value="1"/>
</dbReference>
<dbReference type="InterPro" id="IPR054471">
    <property type="entry name" value="GPIID_WHD"/>
</dbReference>
<dbReference type="PROSITE" id="PS50088">
    <property type="entry name" value="ANK_REPEAT"/>
    <property type="match status" value="4"/>
</dbReference>
<dbReference type="InterPro" id="IPR056884">
    <property type="entry name" value="NPHP3-like_N"/>
</dbReference>
<dbReference type="EMBL" id="JBFXLQ010000048">
    <property type="protein sequence ID" value="KAL2863747.1"/>
    <property type="molecule type" value="Genomic_DNA"/>
</dbReference>
<dbReference type="InterPro" id="IPR036770">
    <property type="entry name" value="Ankyrin_rpt-contain_sf"/>
</dbReference>
<organism evidence="4 5">
    <name type="scientific">Aspergillus lucknowensis</name>
    <dbReference type="NCBI Taxonomy" id="176173"/>
    <lineage>
        <taxon>Eukaryota</taxon>
        <taxon>Fungi</taxon>
        <taxon>Dikarya</taxon>
        <taxon>Ascomycota</taxon>
        <taxon>Pezizomycotina</taxon>
        <taxon>Eurotiomycetes</taxon>
        <taxon>Eurotiomycetidae</taxon>
        <taxon>Eurotiales</taxon>
        <taxon>Aspergillaceae</taxon>
        <taxon>Aspergillus</taxon>
        <taxon>Aspergillus subgen. Nidulantes</taxon>
    </lineage>
</organism>
<name>A0ABR4LH84_9EURO</name>
<keyword evidence="2" id="KW-0040">ANK repeat</keyword>
<dbReference type="Pfam" id="PF12796">
    <property type="entry name" value="Ank_2"/>
    <property type="match status" value="2"/>
</dbReference>
<protein>
    <submittedName>
        <fullName evidence="4">Ankyrin repeat-containing domain protein</fullName>
    </submittedName>
</protein>
<dbReference type="Gene3D" id="1.25.40.20">
    <property type="entry name" value="Ankyrin repeat-containing domain"/>
    <property type="match status" value="3"/>
</dbReference>
<evidence type="ECO:0000313" key="5">
    <source>
        <dbReference type="Proteomes" id="UP001610432"/>
    </source>
</evidence>
<dbReference type="RefSeq" id="XP_070882726.1">
    <property type="nucleotide sequence ID" value="XM_071026046.1"/>
</dbReference>
<feature type="repeat" description="ANK" evidence="2">
    <location>
        <begin position="847"/>
        <end position="880"/>
    </location>
</feature>
<keyword evidence="1" id="KW-0677">Repeat</keyword>
<accession>A0ABR4LH84</accession>
<proteinExistence type="predicted"/>
<dbReference type="Pfam" id="PF22939">
    <property type="entry name" value="WHD_GPIID"/>
    <property type="match status" value="1"/>
</dbReference>
<comment type="caution">
    <text evidence="4">The sequence shown here is derived from an EMBL/GenBank/DDBJ whole genome shotgun (WGS) entry which is preliminary data.</text>
</comment>
<dbReference type="InterPro" id="IPR027417">
    <property type="entry name" value="P-loop_NTPase"/>
</dbReference>
<feature type="domain" description="NACHT" evidence="3">
    <location>
        <begin position="73"/>
        <end position="214"/>
    </location>
</feature>
<dbReference type="SUPFAM" id="SSF48403">
    <property type="entry name" value="Ankyrin repeat"/>
    <property type="match status" value="2"/>
</dbReference>
<evidence type="ECO:0000256" key="2">
    <source>
        <dbReference type="PROSITE-ProRule" id="PRU00023"/>
    </source>
</evidence>
<dbReference type="Gene3D" id="3.40.50.300">
    <property type="entry name" value="P-loop containing nucleotide triphosphate hydrolases"/>
    <property type="match status" value="1"/>
</dbReference>
<evidence type="ECO:0000259" key="3">
    <source>
        <dbReference type="PROSITE" id="PS50837"/>
    </source>
</evidence>
<dbReference type="InterPro" id="IPR002110">
    <property type="entry name" value="Ankyrin_rpt"/>
</dbReference>
<dbReference type="SMART" id="SM00248">
    <property type="entry name" value="ANK"/>
    <property type="match status" value="10"/>
</dbReference>
<gene>
    <name evidence="4" type="ORF">BJX67DRAFT_238281</name>
</gene>
<dbReference type="PANTHER" id="PTHR10039:SF14">
    <property type="entry name" value="NACHT DOMAIN-CONTAINING PROTEIN"/>
    <property type="match status" value="1"/>
</dbReference>
<dbReference type="SUPFAM" id="SSF52540">
    <property type="entry name" value="P-loop containing nucleoside triphosphate hydrolases"/>
    <property type="match status" value="1"/>
</dbReference>
<dbReference type="PANTHER" id="PTHR10039">
    <property type="entry name" value="AMELOGENIN"/>
    <property type="match status" value="1"/>
</dbReference>